<evidence type="ECO:0000313" key="2">
    <source>
        <dbReference type="Proteomes" id="UP001140091"/>
    </source>
</evidence>
<evidence type="ECO:0008006" key="3">
    <source>
        <dbReference type="Google" id="ProtNLM"/>
    </source>
</evidence>
<organism evidence="1 2">
    <name type="scientific">Candolleomyces eurysporus</name>
    <dbReference type="NCBI Taxonomy" id="2828524"/>
    <lineage>
        <taxon>Eukaryota</taxon>
        <taxon>Fungi</taxon>
        <taxon>Dikarya</taxon>
        <taxon>Basidiomycota</taxon>
        <taxon>Agaricomycotina</taxon>
        <taxon>Agaricomycetes</taxon>
        <taxon>Agaricomycetidae</taxon>
        <taxon>Agaricales</taxon>
        <taxon>Agaricineae</taxon>
        <taxon>Psathyrellaceae</taxon>
        <taxon>Candolleomyces</taxon>
    </lineage>
</organism>
<evidence type="ECO:0000313" key="1">
    <source>
        <dbReference type="EMBL" id="KAJ2928518.1"/>
    </source>
</evidence>
<dbReference type="PANTHER" id="PTHR10039:SF16">
    <property type="entry name" value="GPI INOSITOL-DEACYLASE"/>
    <property type="match status" value="1"/>
</dbReference>
<feature type="non-terminal residue" evidence="1">
    <location>
        <position position="347"/>
    </location>
</feature>
<sequence>MAKFAVTLASQMAAVIPETVPFVEAALSSQPGLLEPGTLSLEVQLQYLVFEPFKAVISSASPLSSSYGTRVPTPLPFLIVIDGLDECEDKEGMEAFIDSILVFFAANPTIPLRFFITTRIEQHIQGRLEVPEVVLHDLDHHKSEYDIEMFLEKEFQQEAKRNRVIRAYIHQHGSWPAADHRQQLTRHINGSFIFASTLLKYILWSKGDGLTPMARLPRALHMNTGLDDFYMQTLARVEQLPHFLDIITAVTFRPQSISSLAHYLGIQAFEVLHVLLDLQSIIQVPGVDTQDAVTLHHTSLRDFLSTKSRSTRFFVSQDRWLRLFFNSLLRVKDSRPARPGASAIIVG</sequence>
<comment type="caution">
    <text evidence="1">The sequence shown here is derived from an EMBL/GenBank/DDBJ whole genome shotgun (WGS) entry which is preliminary data.</text>
</comment>
<protein>
    <recommendedName>
        <fullName evidence="3">NACHT domain-containing protein</fullName>
    </recommendedName>
</protein>
<dbReference type="AlphaFoldDB" id="A0A9W8JD10"/>
<accession>A0A9W8JD10</accession>
<keyword evidence="2" id="KW-1185">Reference proteome</keyword>
<name>A0A9W8JD10_9AGAR</name>
<proteinExistence type="predicted"/>
<dbReference type="EMBL" id="JANBPK010000924">
    <property type="protein sequence ID" value="KAJ2928518.1"/>
    <property type="molecule type" value="Genomic_DNA"/>
</dbReference>
<dbReference type="PANTHER" id="PTHR10039">
    <property type="entry name" value="AMELOGENIN"/>
    <property type="match status" value="1"/>
</dbReference>
<gene>
    <name evidence="1" type="ORF">H1R20_g8604</name>
</gene>
<dbReference type="OrthoDB" id="5967843at2759"/>
<reference evidence="1" key="1">
    <citation type="submission" date="2022-06" db="EMBL/GenBank/DDBJ databases">
        <title>Genome Sequence of Candolleomyces eurysporus.</title>
        <authorList>
            <person name="Buettner E."/>
        </authorList>
    </citation>
    <scope>NUCLEOTIDE SEQUENCE</scope>
    <source>
        <strain evidence="1">VTCC 930004</strain>
    </source>
</reference>
<dbReference type="Proteomes" id="UP001140091">
    <property type="component" value="Unassembled WGS sequence"/>
</dbReference>